<accession>A0A330LXE4</accession>
<organism evidence="2 3">
    <name type="scientific">Shewanella benthica</name>
    <dbReference type="NCBI Taxonomy" id="43661"/>
    <lineage>
        <taxon>Bacteria</taxon>
        <taxon>Pseudomonadati</taxon>
        <taxon>Pseudomonadota</taxon>
        <taxon>Gammaproteobacteria</taxon>
        <taxon>Alteromonadales</taxon>
        <taxon>Shewanellaceae</taxon>
        <taxon>Shewanella</taxon>
    </lineage>
</organism>
<dbReference type="KEGG" id="sbk:SHEWBE_1050"/>
<protein>
    <submittedName>
        <fullName evidence="2">Uncharacterized protein</fullName>
    </submittedName>
</protein>
<dbReference type="AlphaFoldDB" id="A0A330LXE4"/>
<sequence>MPIVNIDGFYIISDYSVGRFKGLIYSEIMLIVSNFVLIVTVQNENYDLGCKK</sequence>
<gene>
    <name evidence="2" type="ORF">SHEWBE_1050</name>
</gene>
<keyword evidence="1" id="KW-1133">Transmembrane helix</keyword>
<proteinExistence type="predicted"/>
<evidence type="ECO:0000313" key="2">
    <source>
        <dbReference type="EMBL" id="SQH75019.1"/>
    </source>
</evidence>
<dbReference type="Proteomes" id="UP000250123">
    <property type="component" value="Chromosome SHEWBE"/>
</dbReference>
<reference evidence="3" key="1">
    <citation type="submission" date="2018-06" db="EMBL/GenBank/DDBJ databases">
        <authorList>
            <person name="Cea G.-C."/>
            <person name="William W."/>
        </authorList>
    </citation>
    <scope>NUCLEOTIDE SEQUENCE [LARGE SCALE GENOMIC DNA]</scope>
    <source>
        <strain evidence="3">DB21MT-2</strain>
    </source>
</reference>
<dbReference type="EMBL" id="LS483452">
    <property type="protein sequence ID" value="SQH75019.1"/>
    <property type="molecule type" value="Genomic_DNA"/>
</dbReference>
<name>A0A330LXE4_9GAMM</name>
<keyword evidence="1" id="KW-0812">Transmembrane</keyword>
<evidence type="ECO:0000313" key="3">
    <source>
        <dbReference type="Proteomes" id="UP000250123"/>
    </source>
</evidence>
<keyword evidence="1" id="KW-0472">Membrane</keyword>
<evidence type="ECO:0000256" key="1">
    <source>
        <dbReference type="SAM" id="Phobius"/>
    </source>
</evidence>
<feature type="transmembrane region" description="Helical" evidence="1">
    <location>
        <begin position="23"/>
        <end position="41"/>
    </location>
</feature>